<evidence type="ECO:0000256" key="2">
    <source>
        <dbReference type="ARBA" id="ARBA00022679"/>
    </source>
</evidence>
<gene>
    <name evidence="7" type="primary">iolC</name>
    <name evidence="7" type="ORF">ACFFTL_20825</name>
</gene>
<dbReference type="PANTHER" id="PTHR43085:SF49">
    <property type="entry name" value="5-DEHYDRO-2-DEOXYGLUCONOKINASE"/>
    <property type="match status" value="1"/>
</dbReference>
<keyword evidence="2 7" id="KW-0808">Transferase</keyword>
<comment type="similarity">
    <text evidence="1">Belongs to the carbohydrate kinase PfkB family.</text>
</comment>
<comment type="caution">
    <text evidence="7">The sequence shown here is derived from an EMBL/GenBank/DDBJ whole genome shotgun (WGS) entry which is preliminary data.</text>
</comment>
<sequence>MPEMYDVITMGRIGVDLYPLETGRPLAQVDTFGKFLGGSPTNVAVAAARLGRRTAVVTRTGRDAFGDYLHQQLREFGVDDRWVTPVDAYPTPVTFCEIFPPDDFPLYFYRLPKAPDLEIHEAELDLDAIRAARVFWMTGTGLCAEPSRTATLTALRARGEARAESGSERGLARGRCTVFDLDWRPMFWAGEPDHPGADHLVHPTATARYREALAHATVAVGNLDECRIATGEREPYAAAHALLAAGVELAVVKQGPKGVLAVHRDGTVADVPPLPVDVVNGLGAGDAFGGALCHGLLAGWETERIMRYANAAGAIVASRLACSPAMPFPHEVEEALVRGAVTTGEPEPGTGPGAVS</sequence>
<feature type="domain" description="Carbohydrate kinase PfkB" evidence="6">
    <location>
        <begin position="6"/>
        <end position="327"/>
    </location>
</feature>
<dbReference type="InterPro" id="IPR011611">
    <property type="entry name" value="PfkB_dom"/>
</dbReference>
<dbReference type="InterPro" id="IPR023314">
    <property type="entry name" value="Myo_inos_IolC-like_sf"/>
</dbReference>
<dbReference type="EC" id="2.7.1.92" evidence="7"/>
<dbReference type="Proteomes" id="UP001589710">
    <property type="component" value="Unassembled WGS sequence"/>
</dbReference>
<dbReference type="PANTHER" id="PTHR43085">
    <property type="entry name" value="HEXOKINASE FAMILY MEMBER"/>
    <property type="match status" value="1"/>
</dbReference>
<evidence type="ECO:0000259" key="6">
    <source>
        <dbReference type="Pfam" id="PF00294"/>
    </source>
</evidence>
<dbReference type="RefSeq" id="WP_345518095.1">
    <property type="nucleotide sequence ID" value="NZ_BAAAXD010000045.1"/>
</dbReference>
<dbReference type="InterPro" id="IPR050306">
    <property type="entry name" value="PfkB_Carbo_kinase"/>
</dbReference>
<accession>A0ABV5RC53</accession>
<dbReference type="Gene3D" id="2.20.150.10">
    <property type="entry name" value="putative 5-dehydro-2- deoxygluconokinase"/>
    <property type="match status" value="1"/>
</dbReference>
<protein>
    <submittedName>
        <fullName evidence="7">5-dehydro-2-deoxygluconokinase</fullName>
        <ecNumber evidence="7">2.7.1.92</ecNumber>
    </submittedName>
</protein>
<keyword evidence="4" id="KW-0418">Kinase</keyword>
<proteinExistence type="inferred from homology"/>
<evidence type="ECO:0000313" key="8">
    <source>
        <dbReference type="Proteomes" id="UP001589710"/>
    </source>
</evidence>
<evidence type="ECO:0000256" key="3">
    <source>
        <dbReference type="ARBA" id="ARBA00022741"/>
    </source>
</evidence>
<keyword evidence="3" id="KW-0547">Nucleotide-binding</keyword>
<dbReference type="CDD" id="cd01166">
    <property type="entry name" value="KdgK"/>
    <property type="match status" value="1"/>
</dbReference>
<evidence type="ECO:0000256" key="1">
    <source>
        <dbReference type="ARBA" id="ARBA00010688"/>
    </source>
</evidence>
<keyword evidence="8" id="KW-1185">Reference proteome</keyword>
<keyword evidence="5" id="KW-0067">ATP-binding</keyword>
<dbReference type="SUPFAM" id="SSF53613">
    <property type="entry name" value="Ribokinase-like"/>
    <property type="match status" value="1"/>
</dbReference>
<name>A0ABV5RC53_9ACTN</name>
<organism evidence="7 8">
    <name type="scientific">Streptomyces yanii</name>
    <dbReference type="NCBI Taxonomy" id="78510"/>
    <lineage>
        <taxon>Bacteria</taxon>
        <taxon>Bacillati</taxon>
        <taxon>Actinomycetota</taxon>
        <taxon>Actinomycetes</taxon>
        <taxon>Kitasatosporales</taxon>
        <taxon>Streptomycetaceae</taxon>
        <taxon>Streptomyces</taxon>
    </lineage>
</organism>
<dbReference type="InterPro" id="IPR029056">
    <property type="entry name" value="Ribokinase-like"/>
</dbReference>
<dbReference type="Pfam" id="PF00294">
    <property type="entry name" value="PfkB"/>
    <property type="match status" value="1"/>
</dbReference>
<dbReference type="Gene3D" id="3.40.1190.20">
    <property type="match status" value="1"/>
</dbReference>
<dbReference type="NCBIfam" id="TIGR04382">
    <property type="entry name" value="myo_inos_iolC_N"/>
    <property type="match status" value="1"/>
</dbReference>
<dbReference type="InterPro" id="IPR030830">
    <property type="entry name" value="Myo_inos_IolC"/>
</dbReference>
<dbReference type="GO" id="GO:0047590">
    <property type="term" value="F:5-dehydro-2-deoxygluconokinase activity"/>
    <property type="evidence" value="ECO:0007669"/>
    <property type="project" value="UniProtKB-EC"/>
</dbReference>
<evidence type="ECO:0000256" key="4">
    <source>
        <dbReference type="ARBA" id="ARBA00022777"/>
    </source>
</evidence>
<evidence type="ECO:0000256" key="5">
    <source>
        <dbReference type="ARBA" id="ARBA00022840"/>
    </source>
</evidence>
<dbReference type="EMBL" id="JBHMCG010000097">
    <property type="protein sequence ID" value="MFB9574666.1"/>
    <property type="molecule type" value="Genomic_DNA"/>
</dbReference>
<reference evidence="7 8" key="1">
    <citation type="submission" date="2024-09" db="EMBL/GenBank/DDBJ databases">
        <authorList>
            <person name="Sun Q."/>
            <person name="Mori K."/>
        </authorList>
    </citation>
    <scope>NUCLEOTIDE SEQUENCE [LARGE SCALE GENOMIC DNA]</scope>
    <source>
        <strain evidence="7 8">JCM 3331</strain>
    </source>
</reference>
<evidence type="ECO:0000313" key="7">
    <source>
        <dbReference type="EMBL" id="MFB9574666.1"/>
    </source>
</evidence>